<proteinExistence type="predicted"/>
<reference evidence="2 3" key="1">
    <citation type="journal article" date="2016" name="BMC Genomics">
        <title>Comparative genomic and transcriptomic analyses of the Fuzhuan brick tea-fermentation fungus Aspergillus cristatus.</title>
        <authorList>
            <person name="Ge Y."/>
            <person name="Wang Y."/>
            <person name="Liu Y."/>
            <person name="Tan Y."/>
            <person name="Ren X."/>
            <person name="Zhang X."/>
            <person name="Hyde K.D."/>
            <person name="Liu Y."/>
            <person name="Liu Z."/>
        </authorList>
    </citation>
    <scope>NUCLEOTIDE SEQUENCE [LARGE SCALE GENOMIC DNA]</scope>
    <source>
        <strain evidence="2 3">GZAAS20.1005</strain>
    </source>
</reference>
<name>A0A1E3BHL6_ASPCR</name>
<dbReference type="AlphaFoldDB" id="A0A1E3BHL6"/>
<keyword evidence="3" id="KW-1185">Reference proteome</keyword>
<dbReference type="EMBL" id="JXNT01000003">
    <property type="protein sequence ID" value="ODM20291.1"/>
    <property type="molecule type" value="Genomic_DNA"/>
</dbReference>
<feature type="region of interest" description="Disordered" evidence="1">
    <location>
        <begin position="1"/>
        <end position="26"/>
    </location>
</feature>
<dbReference type="Proteomes" id="UP000094569">
    <property type="component" value="Unassembled WGS sequence"/>
</dbReference>
<accession>A0A1E3BHL6</accession>
<gene>
    <name evidence="2" type="ORF">SI65_03344</name>
</gene>
<evidence type="ECO:0000256" key="1">
    <source>
        <dbReference type="SAM" id="MobiDB-lite"/>
    </source>
</evidence>
<evidence type="ECO:0000313" key="2">
    <source>
        <dbReference type="EMBL" id="ODM20291.1"/>
    </source>
</evidence>
<protein>
    <submittedName>
        <fullName evidence="2">Uncharacterized protein</fullName>
    </submittedName>
</protein>
<sequence>MASPKPALPPLTARPPRRYKGCRSPPWYRRLTTPPQPSFAVISDHHSNPACVASVASHGQRRPCCWRTNPALQVSPSPPTVLVILLSPARIRRSVAEDAPLDGYQRRSPGRRFHAMQPGCEVGCEVGCVIQVAELHPTPPQA</sequence>
<feature type="compositionally biased region" description="Pro residues" evidence="1">
    <location>
        <begin position="1"/>
        <end position="13"/>
    </location>
</feature>
<comment type="caution">
    <text evidence="2">The sequence shown here is derived from an EMBL/GenBank/DDBJ whole genome shotgun (WGS) entry which is preliminary data.</text>
</comment>
<evidence type="ECO:0000313" key="3">
    <source>
        <dbReference type="Proteomes" id="UP000094569"/>
    </source>
</evidence>
<dbReference type="VEuPathDB" id="FungiDB:SI65_03344"/>
<organism evidence="2 3">
    <name type="scientific">Aspergillus cristatus</name>
    <name type="common">Chinese Fuzhuan brick tea-fermentation fungus</name>
    <name type="synonym">Eurotium cristatum</name>
    <dbReference type="NCBI Taxonomy" id="573508"/>
    <lineage>
        <taxon>Eukaryota</taxon>
        <taxon>Fungi</taxon>
        <taxon>Dikarya</taxon>
        <taxon>Ascomycota</taxon>
        <taxon>Pezizomycotina</taxon>
        <taxon>Eurotiomycetes</taxon>
        <taxon>Eurotiomycetidae</taxon>
        <taxon>Eurotiales</taxon>
        <taxon>Aspergillaceae</taxon>
        <taxon>Aspergillus</taxon>
        <taxon>Aspergillus subgen. Aspergillus</taxon>
    </lineage>
</organism>